<evidence type="ECO:0000313" key="3">
    <source>
        <dbReference type="Proteomes" id="UP001144372"/>
    </source>
</evidence>
<dbReference type="Proteomes" id="UP001144372">
    <property type="component" value="Unassembled WGS sequence"/>
</dbReference>
<proteinExistence type="predicted"/>
<gene>
    <name evidence="2" type="ORF">DAMNIGENAA_28420</name>
</gene>
<protein>
    <submittedName>
        <fullName evidence="2">Uncharacterized protein</fullName>
    </submittedName>
</protein>
<keyword evidence="1" id="KW-1133">Transmembrane helix</keyword>
<dbReference type="EMBL" id="BSDR01000001">
    <property type="protein sequence ID" value="GLI35409.1"/>
    <property type="molecule type" value="Genomic_DNA"/>
</dbReference>
<evidence type="ECO:0000256" key="1">
    <source>
        <dbReference type="SAM" id="Phobius"/>
    </source>
</evidence>
<dbReference type="RefSeq" id="WP_281795180.1">
    <property type="nucleotide sequence ID" value="NZ_BSDR01000001.1"/>
</dbReference>
<name>A0A9W6FV25_9BACT</name>
<organism evidence="2 3">
    <name type="scientific">Desulforhabdus amnigena</name>
    <dbReference type="NCBI Taxonomy" id="40218"/>
    <lineage>
        <taxon>Bacteria</taxon>
        <taxon>Pseudomonadati</taxon>
        <taxon>Thermodesulfobacteriota</taxon>
        <taxon>Syntrophobacteria</taxon>
        <taxon>Syntrophobacterales</taxon>
        <taxon>Syntrophobacteraceae</taxon>
        <taxon>Desulforhabdus</taxon>
    </lineage>
</organism>
<keyword evidence="3" id="KW-1185">Reference proteome</keyword>
<keyword evidence="1" id="KW-0472">Membrane</keyword>
<accession>A0A9W6FV25</accession>
<comment type="caution">
    <text evidence="2">The sequence shown here is derived from an EMBL/GenBank/DDBJ whole genome shotgun (WGS) entry which is preliminary data.</text>
</comment>
<feature type="transmembrane region" description="Helical" evidence="1">
    <location>
        <begin position="52"/>
        <end position="73"/>
    </location>
</feature>
<reference evidence="2" key="1">
    <citation type="submission" date="2022-12" db="EMBL/GenBank/DDBJ databases">
        <title>Reference genome sequencing for broad-spectrum identification of bacterial and archaeal isolates by mass spectrometry.</title>
        <authorList>
            <person name="Sekiguchi Y."/>
            <person name="Tourlousse D.M."/>
        </authorList>
    </citation>
    <scope>NUCLEOTIDE SEQUENCE</scope>
    <source>
        <strain evidence="2">ASRB1</strain>
    </source>
</reference>
<feature type="transmembrane region" description="Helical" evidence="1">
    <location>
        <begin position="20"/>
        <end position="40"/>
    </location>
</feature>
<evidence type="ECO:0000313" key="2">
    <source>
        <dbReference type="EMBL" id="GLI35409.1"/>
    </source>
</evidence>
<keyword evidence="1" id="KW-0812">Transmembrane</keyword>
<dbReference type="AlphaFoldDB" id="A0A9W6FV25"/>
<feature type="transmembrane region" description="Helical" evidence="1">
    <location>
        <begin position="103"/>
        <end position="124"/>
    </location>
</feature>
<sequence>MPVDNAGATQVHGGPEGLYVHQIAHFFFMFSMAILIYWLRERRLVQEKGWRFVQYAAFFFMLWNADAMIVHYLDGRNDLFEMINVGDWRGRIQIVEESGGLAFLYYLVKMDHLLSVPAAVFLYVGLRELLKHAKEAGKEEIPS</sequence>